<protein>
    <submittedName>
        <fullName evidence="1">Uncharacterized protein</fullName>
    </submittedName>
</protein>
<organism evidence="1 2">
    <name type="scientific">Sclerotinia nivalis</name>
    <dbReference type="NCBI Taxonomy" id="352851"/>
    <lineage>
        <taxon>Eukaryota</taxon>
        <taxon>Fungi</taxon>
        <taxon>Dikarya</taxon>
        <taxon>Ascomycota</taxon>
        <taxon>Pezizomycotina</taxon>
        <taxon>Leotiomycetes</taxon>
        <taxon>Helotiales</taxon>
        <taxon>Sclerotiniaceae</taxon>
        <taxon>Sclerotinia</taxon>
    </lineage>
</organism>
<dbReference type="Proteomes" id="UP001152300">
    <property type="component" value="Unassembled WGS sequence"/>
</dbReference>
<name>A0A9X0AZW7_9HELO</name>
<sequence length="632" mass="72634">MPKPPTKNEQIAQLRAQLEEEKKVCATLRQTVNTQSVTIDGTVGQLKAAEEKLIQAKSTSIFMKKLPVELRLKIYKLLLTNPKLSETESIGQTVEYGKTVKFELSPAILRTCKVVRDEAEPILYGSNTFIIECIGGYGPVDCIHVPQSPLTRYTDPHLDDFNDVDSDTEDEMERNLMGYSGTEFHFDFTTFKALKKVKRWRIITGAYRPTPLNPIPSKSFVHFCQALCQEAPTQPQRSIEIVLALGKVSSATKTEDAQYQFSKEQLNFLLQPLRLLRDIKLELNIAQFKTDLPVSTHMCGGSPEFYFPYNEAGSVEVNLERFMDLASPIVQKYQALVEDLSPVEKVFKMHTRLEHYADSFERSGKFSKDMCTLQRGHEGSRRETRHYGWQLPGHSLGNPFKGYSPSSYHPVELAFSKAIVAKDKEDVTEFKAARALVLKELEPQYRRMIDASKKLRAFVEKERLSGVFRECVGCGVFHQYEEDPYDSTLGTDLDRYIYELDKIANLLKRAMPDHIQIQVDKGTTLYDSAYFHLSREKLFRKLRWMQKQELLVKDPSQIAKWAKRLVEDMWSECQSISWSKECLFKDDTTDIGCRINRKLGQGLMDEELEWFEGFGSDSDGDEFHEFHDYLGD</sequence>
<accession>A0A9X0AZW7</accession>
<gene>
    <name evidence="1" type="ORF">OCU04_002011</name>
</gene>
<dbReference type="AlphaFoldDB" id="A0A9X0AZW7"/>
<reference evidence="1" key="1">
    <citation type="submission" date="2022-11" db="EMBL/GenBank/DDBJ databases">
        <title>Genome Resource of Sclerotinia nivalis Strain SnTB1, a Plant Pathogen Isolated from American Ginseng.</title>
        <authorList>
            <person name="Fan S."/>
        </authorList>
    </citation>
    <scope>NUCLEOTIDE SEQUENCE</scope>
    <source>
        <strain evidence="1">SnTB1</strain>
    </source>
</reference>
<dbReference type="EMBL" id="JAPEIS010000001">
    <property type="protein sequence ID" value="KAJ8071694.1"/>
    <property type="molecule type" value="Genomic_DNA"/>
</dbReference>
<evidence type="ECO:0000313" key="2">
    <source>
        <dbReference type="Proteomes" id="UP001152300"/>
    </source>
</evidence>
<keyword evidence="2" id="KW-1185">Reference proteome</keyword>
<evidence type="ECO:0000313" key="1">
    <source>
        <dbReference type="EMBL" id="KAJ8071694.1"/>
    </source>
</evidence>
<dbReference type="OrthoDB" id="2951834at2759"/>
<proteinExistence type="predicted"/>
<comment type="caution">
    <text evidence="1">The sequence shown here is derived from an EMBL/GenBank/DDBJ whole genome shotgun (WGS) entry which is preliminary data.</text>
</comment>